<evidence type="ECO:0000256" key="4">
    <source>
        <dbReference type="SAM" id="MobiDB-lite"/>
    </source>
</evidence>
<dbReference type="AlphaFoldDB" id="A0A2H0VHM9"/>
<feature type="compositionally biased region" description="Basic residues" evidence="4">
    <location>
        <begin position="58"/>
        <end position="79"/>
    </location>
</feature>
<dbReference type="GO" id="GO:1990904">
    <property type="term" value="C:ribonucleoprotein complex"/>
    <property type="evidence" value="ECO:0007669"/>
    <property type="project" value="UniProtKB-KW"/>
</dbReference>
<proteinExistence type="predicted"/>
<evidence type="ECO:0000313" key="6">
    <source>
        <dbReference type="Proteomes" id="UP000231466"/>
    </source>
</evidence>
<keyword evidence="1" id="KW-0689">Ribosomal protein</keyword>
<name>A0A2H0VHM9_9BACT</name>
<dbReference type="Proteomes" id="UP000231466">
    <property type="component" value="Unassembled WGS sequence"/>
</dbReference>
<dbReference type="InterPro" id="IPR036227">
    <property type="entry name" value="Ribosomal_uL15/eL18_sf"/>
</dbReference>
<accession>A0A2H0VHM9</accession>
<dbReference type="SUPFAM" id="SSF52080">
    <property type="entry name" value="Ribosomal proteins L15p and L18e"/>
    <property type="match status" value="1"/>
</dbReference>
<organism evidence="5 6">
    <name type="scientific">Candidatus Colwellbacteria bacterium CG10_big_fil_rev_8_21_14_0_10_42_22</name>
    <dbReference type="NCBI Taxonomy" id="1974540"/>
    <lineage>
        <taxon>Bacteria</taxon>
        <taxon>Candidatus Colwelliibacteriota</taxon>
    </lineage>
</organism>
<feature type="region of interest" description="Disordered" evidence="4">
    <location>
        <begin position="1"/>
        <end position="79"/>
    </location>
</feature>
<evidence type="ECO:0000313" key="5">
    <source>
        <dbReference type="EMBL" id="PIR97790.1"/>
    </source>
</evidence>
<protein>
    <recommendedName>
        <fullName evidence="3">50S ribosomal protein L15</fullName>
    </recommendedName>
</protein>
<dbReference type="GO" id="GO:0005840">
    <property type="term" value="C:ribosome"/>
    <property type="evidence" value="ECO:0007669"/>
    <property type="project" value="UniProtKB-KW"/>
</dbReference>
<reference evidence="6" key="1">
    <citation type="submission" date="2017-09" db="EMBL/GenBank/DDBJ databases">
        <title>Depth-based differentiation of microbial function through sediment-hosted aquifers and enrichment of novel symbionts in the deep terrestrial subsurface.</title>
        <authorList>
            <person name="Probst A.J."/>
            <person name="Ladd B."/>
            <person name="Jarett J.K."/>
            <person name="Geller-Mcgrath D.E."/>
            <person name="Sieber C.M.K."/>
            <person name="Emerson J.B."/>
            <person name="Anantharaman K."/>
            <person name="Thomas B.C."/>
            <person name="Malmstrom R."/>
            <person name="Stieglmeier M."/>
            <person name="Klingl A."/>
            <person name="Woyke T."/>
            <person name="Ryan C.M."/>
            <person name="Banfield J.F."/>
        </authorList>
    </citation>
    <scope>NUCLEOTIDE SEQUENCE [LARGE SCALE GENOMIC DNA]</scope>
</reference>
<feature type="compositionally biased region" description="Basic residues" evidence="4">
    <location>
        <begin position="33"/>
        <end position="45"/>
    </location>
</feature>
<gene>
    <name evidence="5" type="ORF">COT89_02670</name>
</gene>
<evidence type="ECO:0000256" key="2">
    <source>
        <dbReference type="ARBA" id="ARBA00023274"/>
    </source>
</evidence>
<keyword evidence="2" id="KW-0687">Ribonucleoprotein</keyword>
<evidence type="ECO:0000256" key="3">
    <source>
        <dbReference type="ARBA" id="ARBA00035497"/>
    </source>
</evidence>
<comment type="caution">
    <text evidence="5">The sequence shown here is derived from an EMBL/GenBank/DDBJ whole genome shotgun (WGS) entry which is preliminary data.</text>
</comment>
<feature type="compositionally biased region" description="Basic residues" evidence="4">
    <location>
        <begin position="10"/>
        <end position="23"/>
    </location>
</feature>
<sequence length="79" mass="8840">MNLHEISPIHKNKSKKRIGRGGKRGTYSGKGMKGQKSRAGHKIRPASRDLIQQIPKLRGSKNKGPRGKTKTIARKKSKR</sequence>
<evidence type="ECO:0000256" key="1">
    <source>
        <dbReference type="ARBA" id="ARBA00022980"/>
    </source>
</evidence>
<dbReference type="EMBL" id="PFAH01000009">
    <property type="protein sequence ID" value="PIR97790.1"/>
    <property type="molecule type" value="Genomic_DNA"/>
</dbReference>